<reference evidence="1 2" key="1">
    <citation type="submission" date="2024-02" db="EMBL/GenBank/DDBJ databases">
        <title>Deinococcus carri NBRC 110142.</title>
        <authorList>
            <person name="Ichikawa N."/>
            <person name="Katano-Makiyama Y."/>
            <person name="Hidaka K."/>
        </authorList>
    </citation>
    <scope>NUCLEOTIDE SEQUENCE [LARGE SCALE GENOMIC DNA]</scope>
    <source>
        <strain evidence="1 2">NBRC 110142</strain>
    </source>
</reference>
<dbReference type="EMBL" id="BAABRP010000002">
    <property type="protein sequence ID" value="GAA5512389.1"/>
    <property type="molecule type" value="Genomic_DNA"/>
</dbReference>
<dbReference type="Proteomes" id="UP001401887">
    <property type="component" value="Unassembled WGS sequence"/>
</dbReference>
<organism evidence="1 2">
    <name type="scientific">Deinococcus carri</name>
    <dbReference type="NCBI Taxonomy" id="1211323"/>
    <lineage>
        <taxon>Bacteria</taxon>
        <taxon>Thermotogati</taxon>
        <taxon>Deinococcota</taxon>
        <taxon>Deinococci</taxon>
        <taxon>Deinococcales</taxon>
        <taxon>Deinococcaceae</taxon>
        <taxon>Deinococcus</taxon>
    </lineage>
</organism>
<gene>
    <name evidence="1" type="ORF">Dcar01_01103</name>
</gene>
<evidence type="ECO:0000313" key="1">
    <source>
        <dbReference type="EMBL" id="GAA5512389.1"/>
    </source>
</evidence>
<accession>A0ABP9W4W6</accession>
<protein>
    <submittedName>
        <fullName evidence="1">Uncharacterized protein</fullName>
    </submittedName>
</protein>
<comment type="caution">
    <text evidence="1">The sequence shown here is derived from an EMBL/GenBank/DDBJ whole genome shotgun (WGS) entry which is preliminary data.</text>
</comment>
<keyword evidence="2" id="KW-1185">Reference proteome</keyword>
<sequence length="73" mass="7529">MLWAFGTISAGTCGTAWRGGHAFRKQTGTRLHEALHEFAAGAVPAKSCATGEGACRTRTDELGLLDGTEPPAG</sequence>
<evidence type="ECO:0000313" key="2">
    <source>
        <dbReference type="Proteomes" id="UP001401887"/>
    </source>
</evidence>
<name>A0ABP9W4W6_9DEIO</name>
<proteinExistence type="predicted"/>